<evidence type="ECO:0000256" key="1">
    <source>
        <dbReference type="SAM" id="Coils"/>
    </source>
</evidence>
<gene>
    <name evidence="3" type="ORF">GIB67_009536</name>
</gene>
<protein>
    <submittedName>
        <fullName evidence="3">Uncharacterized protein</fullName>
    </submittedName>
</protein>
<dbReference type="EMBL" id="JACGCM010000497">
    <property type="protein sequence ID" value="KAF6171395.1"/>
    <property type="molecule type" value="Genomic_DNA"/>
</dbReference>
<keyword evidence="4" id="KW-1185">Reference proteome</keyword>
<sequence length="638" mass="71191">MDLWVVAAATGAAYIAKYRQKFSREKEGLGETFIGDSSSVMSDNRSLPTCSLVRLAPRESGEEASSSRVATEMVSTSGFNGETPGFEAGFDDYNVLSLASLPLGFSNGFKMNGNNEVDGKCSGDLRDVSRTEMGVRYGSGRRVSSLRSKRSAHYNVKPRSSLESCLIAQLYKQHDEMEEYMLSSLSSPRQQSVRPLLVTNGSRIISRANGDSCGVQFENGGNKWHRENGFYSEENGAVLGIPPLQLPEIDPMKHRKKPKEKKRKREHGRSTRSRTRIPDNHCQPQGSPGGMFLFCLGITFGVISTVMANKREVEKVSELLKQTENLVQDLQEELEMKDSLTVKELANEDCEISSKYDKVQNDQKCEEKLVSMSEIEAELEAELERLELNMNSSCLQRRFSGIDEIDPDFVAEVVQGEFKADMMNGQADSDKDASGTSTTETQNANYAVSPRELSMRLHEVIQSRLEERIMELESALQNTVKKVHLIGSNQMSSPRDFLNSEIGSSSQGSSTMIEVEGNTIAQQPLFLNLSGDALNAYDEAYEEFIKITGDDETQSNGSLHHLNSRSLIHDKIRTWDESILRSRRSEEVCESEDGDEEHDDDGDLIGKLLIKQIVEKARQGSPVVLNAQRQLFLLKEEL</sequence>
<feature type="compositionally biased region" description="Polar residues" evidence="2">
    <location>
        <begin position="434"/>
        <end position="445"/>
    </location>
</feature>
<evidence type="ECO:0000313" key="4">
    <source>
        <dbReference type="Proteomes" id="UP000541444"/>
    </source>
</evidence>
<dbReference type="PANTHER" id="PTHR33476">
    <property type="entry name" value="EMB|CAB62613.1"/>
    <property type="match status" value="1"/>
</dbReference>
<dbReference type="OrthoDB" id="1701885at2759"/>
<dbReference type="Proteomes" id="UP000541444">
    <property type="component" value="Unassembled WGS sequence"/>
</dbReference>
<name>A0A7J7NW13_9MAGN</name>
<feature type="region of interest" description="Disordered" evidence="2">
    <location>
        <begin position="421"/>
        <end position="445"/>
    </location>
</feature>
<evidence type="ECO:0000313" key="3">
    <source>
        <dbReference type="EMBL" id="KAF6171395.1"/>
    </source>
</evidence>
<accession>A0A7J7NW13</accession>
<dbReference type="GO" id="GO:0008356">
    <property type="term" value="P:asymmetric cell division"/>
    <property type="evidence" value="ECO:0007669"/>
    <property type="project" value="InterPro"/>
</dbReference>
<dbReference type="InterPro" id="IPR040348">
    <property type="entry name" value="POLAR-like"/>
</dbReference>
<reference evidence="3 4" key="1">
    <citation type="journal article" date="2020" name="IScience">
        <title>Genome Sequencing of the Endangered Kingdonia uniflora (Circaeasteraceae, Ranunculales) Reveals Potential Mechanisms of Evolutionary Specialization.</title>
        <authorList>
            <person name="Sun Y."/>
            <person name="Deng T."/>
            <person name="Zhang A."/>
            <person name="Moore M.J."/>
            <person name="Landis J.B."/>
            <person name="Lin N."/>
            <person name="Zhang H."/>
            <person name="Zhang X."/>
            <person name="Huang J."/>
            <person name="Zhang X."/>
            <person name="Sun H."/>
            <person name="Wang H."/>
        </authorList>
    </citation>
    <scope>NUCLEOTIDE SEQUENCE [LARGE SCALE GENOMIC DNA]</scope>
    <source>
        <strain evidence="3">TB1705</strain>
        <tissue evidence="3">Leaf</tissue>
    </source>
</reference>
<comment type="caution">
    <text evidence="3">The sequence shown here is derived from an EMBL/GenBank/DDBJ whole genome shotgun (WGS) entry which is preliminary data.</text>
</comment>
<feature type="compositionally biased region" description="Basic residues" evidence="2">
    <location>
        <begin position="253"/>
        <end position="275"/>
    </location>
</feature>
<proteinExistence type="predicted"/>
<keyword evidence="1" id="KW-0175">Coiled coil</keyword>
<dbReference type="PANTHER" id="PTHR33476:SF7">
    <property type="entry name" value="EMB|CAB62613.1"/>
    <property type="match status" value="1"/>
</dbReference>
<evidence type="ECO:0000256" key="2">
    <source>
        <dbReference type="SAM" id="MobiDB-lite"/>
    </source>
</evidence>
<feature type="coiled-coil region" evidence="1">
    <location>
        <begin position="313"/>
        <end position="340"/>
    </location>
</feature>
<organism evidence="3 4">
    <name type="scientific">Kingdonia uniflora</name>
    <dbReference type="NCBI Taxonomy" id="39325"/>
    <lineage>
        <taxon>Eukaryota</taxon>
        <taxon>Viridiplantae</taxon>
        <taxon>Streptophyta</taxon>
        <taxon>Embryophyta</taxon>
        <taxon>Tracheophyta</taxon>
        <taxon>Spermatophyta</taxon>
        <taxon>Magnoliopsida</taxon>
        <taxon>Ranunculales</taxon>
        <taxon>Circaeasteraceae</taxon>
        <taxon>Kingdonia</taxon>
    </lineage>
</organism>
<dbReference type="AlphaFoldDB" id="A0A7J7NW13"/>
<feature type="coiled-coil region" evidence="1">
    <location>
        <begin position="369"/>
        <end position="396"/>
    </location>
</feature>
<feature type="region of interest" description="Disordered" evidence="2">
    <location>
        <begin position="242"/>
        <end position="283"/>
    </location>
</feature>